<proteinExistence type="predicted"/>
<dbReference type="AlphaFoldDB" id="A0A8B8QAY1"/>
<name>A0A8B8QAY1_9MYRT</name>
<feature type="region of interest" description="Disordered" evidence="1">
    <location>
        <begin position="100"/>
        <end position="122"/>
    </location>
</feature>
<evidence type="ECO:0000313" key="2">
    <source>
        <dbReference type="Proteomes" id="UP000827889"/>
    </source>
</evidence>
<dbReference type="Proteomes" id="UP000827889">
    <property type="component" value="Chromosome 7"/>
</dbReference>
<evidence type="ECO:0000313" key="3">
    <source>
        <dbReference type="RefSeq" id="XP_030544292.1"/>
    </source>
</evidence>
<dbReference type="RefSeq" id="XP_030544292.1">
    <property type="nucleotide sequence ID" value="XM_030688432.2"/>
</dbReference>
<evidence type="ECO:0000256" key="1">
    <source>
        <dbReference type="SAM" id="MobiDB-lite"/>
    </source>
</evidence>
<reference evidence="3" key="1">
    <citation type="submission" date="2025-08" db="UniProtKB">
        <authorList>
            <consortium name="RefSeq"/>
        </authorList>
    </citation>
    <scope>IDENTIFICATION</scope>
    <source>
        <tissue evidence="3">Leaf</tissue>
    </source>
</reference>
<dbReference type="GeneID" id="115750842"/>
<accession>A0A8B8QAY1</accession>
<protein>
    <submittedName>
        <fullName evidence="3">Uncharacterized protein LOC115750842 isoform X1</fullName>
    </submittedName>
</protein>
<dbReference type="KEGG" id="rarg:115750842"/>
<sequence>MLRKPFHGWRRIKQEIQKLTAFRAPSPYLNPVREWPSSATNPTPLISVSPLPPQSHFRFTHHESLSTSCLATGPSAAAYYSRAPVPDPNTHFEDPILDVKSPIESSDDQRENGGDGEGFGRRRTLPGERVLLFTCVSGDDGKCSVYVVETKHNSQGLCREETTMIFSLERNVRSLIICPHDLVTLESLKQNPEVVNKLEVYPGDMYDVAKEQLMKYGGQVMPLKEQVANMLEVYLGCGFRVSYEKAMEYGYGFMVHHFPLQVALCSEKQLSTKISLIEASLMFETTDILVGPWKRRAVPSRCSCLWRLCLLHLLKWIQSGIYVGWKK</sequence>
<gene>
    <name evidence="3" type="primary">LOC115750842</name>
</gene>
<keyword evidence="2" id="KW-1185">Reference proteome</keyword>
<organism evidence="2 3">
    <name type="scientific">Rhodamnia argentea</name>
    <dbReference type="NCBI Taxonomy" id="178133"/>
    <lineage>
        <taxon>Eukaryota</taxon>
        <taxon>Viridiplantae</taxon>
        <taxon>Streptophyta</taxon>
        <taxon>Embryophyta</taxon>
        <taxon>Tracheophyta</taxon>
        <taxon>Spermatophyta</taxon>
        <taxon>Magnoliopsida</taxon>
        <taxon>eudicotyledons</taxon>
        <taxon>Gunneridae</taxon>
        <taxon>Pentapetalae</taxon>
        <taxon>rosids</taxon>
        <taxon>malvids</taxon>
        <taxon>Myrtales</taxon>
        <taxon>Myrtaceae</taxon>
        <taxon>Myrtoideae</taxon>
        <taxon>Myrteae</taxon>
        <taxon>Australasian group</taxon>
        <taxon>Rhodamnia</taxon>
    </lineage>
</organism>
<dbReference type="OrthoDB" id="1836555at2759"/>